<evidence type="ECO:0000313" key="3">
    <source>
        <dbReference type="EMBL" id="TKH46680.1"/>
    </source>
</evidence>
<reference evidence="3 4" key="1">
    <citation type="submission" date="2018-01" db="EMBL/GenBank/DDBJ databases">
        <title>Bacillales members from the olive rhizosphere are effective biological control agents against Verticillium dahliae.</title>
        <authorList>
            <person name="Gomez-Lama C."/>
            <person name="Legarda G."/>
            <person name="Ruano-Rosa D."/>
            <person name="Pizarro-Tobias P."/>
            <person name="Valverde-Corredor A."/>
            <person name="Niqui J.L."/>
            <person name="Trivino J.C."/>
            <person name="Roca A."/>
            <person name="Mercado-Blanco J."/>
        </authorList>
    </citation>
    <scope>NUCLEOTIDE SEQUENCE [LARGE SCALE GENOMIC DNA]</scope>
    <source>
        <strain evidence="3 4">PIC167</strain>
    </source>
</reference>
<keyword evidence="1" id="KW-1133">Transmembrane helix</keyword>
<dbReference type="SUPFAM" id="SSF52266">
    <property type="entry name" value="SGNH hydrolase"/>
    <property type="match status" value="1"/>
</dbReference>
<accession>A0A4U2Q5L4</accession>
<dbReference type="Proteomes" id="UP000308114">
    <property type="component" value="Unassembled WGS sequence"/>
</dbReference>
<dbReference type="GO" id="GO:0052689">
    <property type="term" value="F:carboxylic ester hydrolase activity"/>
    <property type="evidence" value="ECO:0007669"/>
    <property type="project" value="InterPro"/>
</dbReference>
<keyword evidence="1" id="KW-0472">Membrane</keyword>
<evidence type="ECO:0000259" key="2">
    <source>
        <dbReference type="Pfam" id="PF13472"/>
    </source>
</evidence>
<dbReference type="AlphaFoldDB" id="A0A4U2Q5L4"/>
<dbReference type="InterPro" id="IPR013830">
    <property type="entry name" value="SGNH_hydro"/>
</dbReference>
<keyword evidence="1" id="KW-0812">Transmembrane</keyword>
<dbReference type="Gene3D" id="3.40.50.1110">
    <property type="entry name" value="SGNH hydrolase"/>
    <property type="match status" value="1"/>
</dbReference>
<dbReference type="CDD" id="cd01831">
    <property type="entry name" value="Endoglucanase_E_like"/>
    <property type="match status" value="1"/>
</dbReference>
<dbReference type="EMBL" id="PNXQ01000001">
    <property type="protein sequence ID" value="TKH46680.1"/>
    <property type="molecule type" value="Genomic_DNA"/>
</dbReference>
<feature type="domain" description="SGNH hydrolase-type esterase" evidence="2">
    <location>
        <begin position="139"/>
        <end position="327"/>
    </location>
</feature>
<dbReference type="PANTHER" id="PTHR37834:SF2">
    <property type="entry name" value="ESTERASE, SGNH HYDROLASE-TYPE"/>
    <property type="match status" value="1"/>
</dbReference>
<protein>
    <submittedName>
        <fullName evidence="3">GDSL family lipase</fullName>
    </submittedName>
</protein>
<dbReference type="InterPro" id="IPR037461">
    <property type="entry name" value="CtCE2-like_dom"/>
</dbReference>
<gene>
    <name evidence="3" type="ORF">C1I60_00585</name>
</gene>
<dbReference type="InterPro" id="IPR036514">
    <property type="entry name" value="SGNH_hydro_sf"/>
</dbReference>
<dbReference type="Gene3D" id="2.60.120.260">
    <property type="entry name" value="Galactose-binding domain-like"/>
    <property type="match status" value="1"/>
</dbReference>
<proteinExistence type="predicted"/>
<dbReference type="PANTHER" id="PTHR37834">
    <property type="entry name" value="GDSL-LIKE LIPASE/ACYLHYDROLASE DOMAIN PROTEIN (AFU_ORTHOLOGUE AFUA_2G00620)"/>
    <property type="match status" value="1"/>
</dbReference>
<feature type="transmembrane region" description="Helical" evidence="1">
    <location>
        <begin position="303"/>
        <end position="322"/>
    </location>
</feature>
<comment type="caution">
    <text evidence="3">The sequence shown here is derived from an EMBL/GenBank/DDBJ whole genome shotgun (WGS) entry which is preliminary data.</text>
</comment>
<name>A0A4U2Q5L4_9BACL</name>
<dbReference type="Pfam" id="PF13472">
    <property type="entry name" value="Lipase_GDSL_2"/>
    <property type="match status" value="1"/>
</dbReference>
<evidence type="ECO:0000256" key="1">
    <source>
        <dbReference type="SAM" id="Phobius"/>
    </source>
</evidence>
<dbReference type="RefSeq" id="WP_137060030.1">
    <property type="nucleotide sequence ID" value="NZ_PNXQ01000001.1"/>
</dbReference>
<dbReference type="InterPro" id="IPR052762">
    <property type="entry name" value="PCW_deacetylase/CE"/>
</dbReference>
<evidence type="ECO:0000313" key="4">
    <source>
        <dbReference type="Proteomes" id="UP000308114"/>
    </source>
</evidence>
<sequence length="378" mass="42441">MTHNNKLKTYPLPKAKHVKVHGRTTQALKPLTLFWTGSGIELNIKGSELWIEIEADYQVYEHWISIVINGAPMSRLMVTAGRHWICLLRGMNPDRVKNVRVVKDVQPMSFDSRILLQIHALRIDGELLPVTDKPYKVEFIGDSITSGEGAIGAREETDWVPMLFTALHNYSAITAEALNADYRVLSQSGWGVLTSWDNNPHANIPAYYEQICGMLIGERNEALGALSDHDFTSWQPDVVVVNLGTNDGGAFYSPAWTDPASGKVYKQRLNEDGTFNEEDLQVFENATKNFLVKLRACNPAAHIVWVYGMLGTPMMPAIYRAVDAYKKRTRDRDVSVFQLPNTTEETLGSRSHPGLLAHTKAANELTGYLREILKNYNP</sequence>
<organism evidence="3 4">
    <name type="scientific">Paenibacillus terrae</name>
    <dbReference type="NCBI Taxonomy" id="159743"/>
    <lineage>
        <taxon>Bacteria</taxon>
        <taxon>Bacillati</taxon>
        <taxon>Bacillota</taxon>
        <taxon>Bacilli</taxon>
        <taxon>Bacillales</taxon>
        <taxon>Paenibacillaceae</taxon>
        <taxon>Paenibacillus</taxon>
    </lineage>
</organism>